<comment type="function">
    <text evidence="2">Catalyzes the reduction of dTDP-6-deoxy-L-lyxo-4-hexulose to yield dTDP-L-rhamnose.</text>
</comment>
<dbReference type="Gene3D" id="3.90.25.10">
    <property type="entry name" value="UDP-galactose 4-epimerase, domain 1"/>
    <property type="match status" value="1"/>
</dbReference>
<dbReference type="SUPFAM" id="SSF51735">
    <property type="entry name" value="NAD(P)-binding Rossmann-fold domains"/>
    <property type="match status" value="1"/>
</dbReference>
<protein>
    <recommendedName>
        <fullName evidence="2">dTDP-4-dehydrorhamnose reductase</fullName>
        <ecNumber evidence="2">1.1.1.133</ecNumber>
    </recommendedName>
</protein>
<comment type="pathway">
    <text evidence="2">Carbohydrate biosynthesis; dTDP-L-rhamnose biosynthesis.</text>
</comment>
<evidence type="ECO:0000256" key="2">
    <source>
        <dbReference type="RuleBase" id="RU364082"/>
    </source>
</evidence>
<dbReference type="Pfam" id="PF04321">
    <property type="entry name" value="RmlD_sub_bind"/>
    <property type="match status" value="1"/>
</dbReference>
<proteinExistence type="inferred from homology"/>
<evidence type="ECO:0000313" key="4">
    <source>
        <dbReference type="EMBL" id="MDQ0199066.1"/>
    </source>
</evidence>
<dbReference type="Gene3D" id="3.40.50.720">
    <property type="entry name" value="NAD(P)-binding Rossmann-like Domain"/>
    <property type="match status" value="1"/>
</dbReference>
<comment type="similarity">
    <text evidence="1 2">Belongs to the dTDP-4-dehydrorhamnose reductase family.</text>
</comment>
<name>A0ABT9XUS2_9BACI</name>
<organism evidence="4 5">
    <name type="scientific">Neobacillus ginsengisoli</name>
    <dbReference type="NCBI Taxonomy" id="904295"/>
    <lineage>
        <taxon>Bacteria</taxon>
        <taxon>Bacillati</taxon>
        <taxon>Bacillota</taxon>
        <taxon>Bacilli</taxon>
        <taxon>Bacillales</taxon>
        <taxon>Bacillaceae</taxon>
        <taxon>Neobacillus</taxon>
    </lineage>
</organism>
<evidence type="ECO:0000313" key="5">
    <source>
        <dbReference type="Proteomes" id="UP001224122"/>
    </source>
</evidence>
<dbReference type="NCBIfam" id="TIGR01214">
    <property type="entry name" value="rmlD"/>
    <property type="match status" value="1"/>
</dbReference>
<dbReference type="InterPro" id="IPR029903">
    <property type="entry name" value="RmlD-like-bd"/>
</dbReference>
<dbReference type="InterPro" id="IPR005913">
    <property type="entry name" value="dTDP_dehydrorham_reduct"/>
</dbReference>
<dbReference type="EC" id="1.1.1.133" evidence="2"/>
<accession>A0ABT9XUS2</accession>
<dbReference type="Proteomes" id="UP001224122">
    <property type="component" value="Unassembled WGS sequence"/>
</dbReference>
<reference evidence="4 5" key="1">
    <citation type="submission" date="2023-07" db="EMBL/GenBank/DDBJ databases">
        <title>Genomic Encyclopedia of Type Strains, Phase IV (KMG-IV): sequencing the most valuable type-strain genomes for metagenomic binning, comparative biology and taxonomic classification.</title>
        <authorList>
            <person name="Goeker M."/>
        </authorList>
    </citation>
    <scope>NUCLEOTIDE SEQUENCE [LARGE SCALE GENOMIC DNA]</scope>
    <source>
        <strain evidence="4 5">DSM 27594</strain>
    </source>
</reference>
<dbReference type="GO" id="GO:0008831">
    <property type="term" value="F:dTDP-4-dehydrorhamnose reductase activity"/>
    <property type="evidence" value="ECO:0007669"/>
    <property type="project" value="UniProtKB-EC"/>
</dbReference>
<dbReference type="PANTHER" id="PTHR10491:SF4">
    <property type="entry name" value="METHIONINE ADENOSYLTRANSFERASE 2 SUBUNIT BETA"/>
    <property type="match status" value="1"/>
</dbReference>
<feature type="domain" description="RmlD-like substrate binding" evidence="3">
    <location>
        <begin position="1"/>
        <end position="279"/>
    </location>
</feature>
<evidence type="ECO:0000256" key="1">
    <source>
        <dbReference type="ARBA" id="ARBA00010944"/>
    </source>
</evidence>
<dbReference type="RefSeq" id="WP_307407587.1">
    <property type="nucleotide sequence ID" value="NZ_JAUSTW010000003.1"/>
</dbReference>
<sequence>MKVVVTGAKGQLGQDVVLELARKNHEAIGADREQLDVTNETSVQAFISDIKPDVILHCAAYTNVDAAEENEDAAYQVNALGTEYLAKAAKLVGAKMLYVSTDYVFDGTATDPYETDEATKPIGAYGRTKLAGEELLKKNLEQFFIVRTSWVFGVYGQNFVKTMLRLGAERGEVGVVHDQVGSPTYTVDLARFMVELMETEKYGIYHASNSGVCSWYEFAVEIFKQAGMKVTVNPLTTEQFPRPAARPKYSVLSKKKIEEQGLSPLRDWKEALAAYLEEVKG</sequence>
<keyword evidence="2 4" id="KW-0560">Oxidoreductase</keyword>
<dbReference type="InterPro" id="IPR036291">
    <property type="entry name" value="NAD(P)-bd_dom_sf"/>
</dbReference>
<dbReference type="PANTHER" id="PTHR10491">
    <property type="entry name" value="DTDP-4-DEHYDRORHAMNOSE REDUCTASE"/>
    <property type="match status" value="1"/>
</dbReference>
<keyword evidence="5" id="KW-1185">Reference proteome</keyword>
<dbReference type="EMBL" id="JAUSTW010000003">
    <property type="protein sequence ID" value="MDQ0199066.1"/>
    <property type="molecule type" value="Genomic_DNA"/>
</dbReference>
<gene>
    <name evidence="4" type="ORF">J2S10_002224</name>
</gene>
<keyword evidence="2" id="KW-0521">NADP</keyword>
<evidence type="ECO:0000259" key="3">
    <source>
        <dbReference type="Pfam" id="PF04321"/>
    </source>
</evidence>
<dbReference type="CDD" id="cd05254">
    <property type="entry name" value="dTDP_HR_like_SDR_e"/>
    <property type="match status" value="1"/>
</dbReference>
<comment type="caution">
    <text evidence="4">The sequence shown here is derived from an EMBL/GenBank/DDBJ whole genome shotgun (WGS) entry which is preliminary data.</text>
</comment>